<dbReference type="Gene3D" id="4.10.240.10">
    <property type="entry name" value="Zn(2)-C6 fungal-type DNA-binding domain"/>
    <property type="match status" value="1"/>
</dbReference>
<dbReference type="SMART" id="SM00906">
    <property type="entry name" value="Fungal_trans"/>
    <property type="match status" value="1"/>
</dbReference>
<dbReference type="InterPro" id="IPR001138">
    <property type="entry name" value="Zn2Cys6_DnaBD"/>
</dbReference>
<dbReference type="eggNOG" id="ENOG502RVV0">
    <property type="taxonomic scope" value="Eukaryota"/>
</dbReference>
<evidence type="ECO:0000256" key="2">
    <source>
        <dbReference type="ARBA" id="ARBA00022723"/>
    </source>
</evidence>
<dbReference type="InParanoid" id="W2RUL4"/>
<dbReference type="InterPro" id="IPR036864">
    <property type="entry name" value="Zn2-C6_fun-type_DNA-bd_sf"/>
</dbReference>
<accession>W2RUL4</accession>
<feature type="region of interest" description="Disordered" evidence="7">
    <location>
        <begin position="98"/>
        <end position="127"/>
    </location>
</feature>
<dbReference type="CDD" id="cd00067">
    <property type="entry name" value="GAL4"/>
    <property type="match status" value="1"/>
</dbReference>
<evidence type="ECO:0000259" key="8">
    <source>
        <dbReference type="PROSITE" id="PS50048"/>
    </source>
</evidence>
<protein>
    <recommendedName>
        <fullName evidence="8">Zn(2)-C6 fungal-type domain-containing protein</fullName>
    </recommendedName>
</protein>
<reference evidence="9 10" key="1">
    <citation type="submission" date="2013-03" db="EMBL/GenBank/DDBJ databases">
        <title>The Genome Sequence of Phialophora europaea CBS 101466.</title>
        <authorList>
            <consortium name="The Broad Institute Genomics Platform"/>
            <person name="Cuomo C."/>
            <person name="de Hoog S."/>
            <person name="Gorbushina A."/>
            <person name="Walker B."/>
            <person name="Young S.K."/>
            <person name="Zeng Q."/>
            <person name="Gargeya S."/>
            <person name="Fitzgerald M."/>
            <person name="Haas B."/>
            <person name="Abouelleil A."/>
            <person name="Allen A.W."/>
            <person name="Alvarado L."/>
            <person name="Arachchi H.M."/>
            <person name="Berlin A.M."/>
            <person name="Chapman S.B."/>
            <person name="Gainer-Dewar J."/>
            <person name="Goldberg J."/>
            <person name="Griggs A."/>
            <person name="Gujja S."/>
            <person name="Hansen M."/>
            <person name="Howarth C."/>
            <person name="Imamovic A."/>
            <person name="Ireland A."/>
            <person name="Larimer J."/>
            <person name="McCowan C."/>
            <person name="Murphy C."/>
            <person name="Pearson M."/>
            <person name="Poon T.W."/>
            <person name="Priest M."/>
            <person name="Roberts A."/>
            <person name="Saif S."/>
            <person name="Shea T."/>
            <person name="Sisk P."/>
            <person name="Sykes S."/>
            <person name="Wortman J."/>
            <person name="Nusbaum C."/>
            <person name="Birren B."/>
        </authorList>
    </citation>
    <scope>NUCLEOTIDE SEQUENCE [LARGE SCALE GENOMIC DNA]</scope>
    <source>
        <strain evidence="9 10">CBS 101466</strain>
    </source>
</reference>
<dbReference type="Proteomes" id="UP000030752">
    <property type="component" value="Unassembled WGS sequence"/>
</dbReference>
<keyword evidence="4" id="KW-0238">DNA-binding</keyword>
<dbReference type="HOGENOM" id="CLU_007426_4_1_1"/>
<dbReference type="STRING" id="1220924.W2RUL4"/>
<dbReference type="OrthoDB" id="5431381at2759"/>
<dbReference type="PROSITE" id="PS50048">
    <property type="entry name" value="ZN2_CY6_FUNGAL_2"/>
    <property type="match status" value="1"/>
</dbReference>
<dbReference type="InterPro" id="IPR007219">
    <property type="entry name" value="XnlR_reg_dom"/>
</dbReference>
<dbReference type="SUPFAM" id="SSF57701">
    <property type="entry name" value="Zn2/Cys6 DNA-binding domain"/>
    <property type="match status" value="1"/>
</dbReference>
<keyword evidence="5" id="KW-0804">Transcription</keyword>
<name>W2RUL4_CYPE1</name>
<evidence type="ECO:0000256" key="1">
    <source>
        <dbReference type="ARBA" id="ARBA00004123"/>
    </source>
</evidence>
<dbReference type="GO" id="GO:0000981">
    <property type="term" value="F:DNA-binding transcription factor activity, RNA polymerase II-specific"/>
    <property type="evidence" value="ECO:0007669"/>
    <property type="project" value="InterPro"/>
</dbReference>
<dbReference type="InterPro" id="IPR050613">
    <property type="entry name" value="Sec_Metabolite_Reg"/>
</dbReference>
<evidence type="ECO:0000313" key="10">
    <source>
        <dbReference type="Proteomes" id="UP000030752"/>
    </source>
</evidence>
<gene>
    <name evidence="9" type="ORF">HMPREF1541_04270</name>
</gene>
<sequence>MTDISNFTGKFRLNGPEAGKVTKRPRASLTCSQCRKQKLKCDRGQPCNSCIKRGDTARCSYGQHPTPEASADRQHLAEQKLAHLETMVLQLMQKAPDHEQTLPRAPSQTLTPPEPNNEVPEQRPGGYTGSTHWSAMLNDIQELKTAIGFEIASNAFDNPDETDAPPEEVIYGCSATYSLKRIVKDQLPAREDVERLLSIHFAGETFVLPIIHASHFRRQCQQFWSAPFDAEPLWLSILFSTCFMAAKIAVSTGMSGSLAFEPSSLQTAAGQCLVLGQYNRPQRYAPEALLLYAQTKSFYGLDPPREAGAVLGLTVRHAYSMGYHRDPDTVGTFSPFESEMRRRFWATCKQMDLMLSFQLGLPSHIRLENCDTKSPRNLLDSDFDEDTTNLPQSRPETKATRFLWFIIKDRQMVTFSKVCQDALSFNERSSTYVHELDAEVRHTYDSIPHVLRSRPISESTADSPFLIMTRIYLEFIYLKSLCVLHRRYMAAGRSYSLTAGSKAARALIARFLEAYSETNVGGQLQANRWMLNSFTVNDFLMGVSTACLAVYQLRQQPEGQSPADSPSEEELLHLLRKALTACTELTNASKDARRVAHAIRLVLGGLGSRPSPEIHKDGDGRSLLPPECLPVAEDAGDLPYQDASVMFGRLDPFDFLGNPMQDFDWSMLDMDVLE</sequence>
<dbReference type="GO" id="GO:0005634">
    <property type="term" value="C:nucleus"/>
    <property type="evidence" value="ECO:0007669"/>
    <property type="project" value="UniProtKB-SubCell"/>
</dbReference>
<dbReference type="Pfam" id="PF04082">
    <property type="entry name" value="Fungal_trans"/>
    <property type="match status" value="1"/>
</dbReference>
<dbReference type="EMBL" id="KB822720">
    <property type="protein sequence ID" value="ETN39995.1"/>
    <property type="molecule type" value="Genomic_DNA"/>
</dbReference>
<comment type="subcellular location">
    <subcellularLocation>
        <location evidence="1">Nucleus</location>
    </subcellularLocation>
</comment>
<dbReference type="CDD" id="cd12148">
    <property type="entry name" value="fungal_TF_MHR"/>
    <property type="match status" value="1"/>
</dbReference>
<dbReference type="Pfam" id="PF00172">
    <property type="entry name" value="Zn_clus"/>
    <property type="match status" value="1"/>
</dbReference>
<dbReference type="PANTHER" id="PTHR31001:SF49">
    <property type="entry name" value="ZN(II)2CYS6 TRANSCRIPTION FACTOR (EUROFUNG)"/>
    <property type="match status" value="1"/>
</dbReference>
<dbReference type="SMART" id="SM00066">
    <property type="entry name" value="GAL4"/>
    <property type="match status" value="1"/>
</dbReference>
<evidence type="ECO:0000313" key="9">
    <source>
        <dbReference type="EMBL" id="ETN39995.1"/>
    </source>
</evidence>
<evidence type="ECO:0000256" key="7">
    <source>
        <dbReference type="SAM" id="MobiDB-lite"/>
    </source>
</evidence>
<dbReference type="RefSeq" id="XP_008716838.1">
    <property type="nucleotide sequence ID" value="XM_008718616.1"/>
</dbReference>
<dbReference type="GO" id="GO:0006351">
    <property type="term" value="P:DNA-templated transcription"/>
    <property type="evidence" value="ECO:0007669"/>
    <property type="project" value="InterPro"/>
</dbReference>
<keyword evidence="10" id="KW-1185">Reference proteome</keyword>
<keyword evidence="2" id="KW-0479">Metal-binding</keyword>
<evidence type="ECO:0000256" key="4">
    <source>
        <dbReference type="ARBA" id="ARBA00023125"/>
    </source>
</evidence>
<dbReference type="GO" id="GO:0003677">
    <property type="term" value="F:DNA binding"/>
    <property type="evidence" value="ECO:0007669"/>
    <property type="project" value="UniProtKB-KW"/>
</dbReference>
<dbReference type="VEuPathDB" id="FungiDB:HMPREF1541_04270"/>
<dbReference type="AlphaFoldDB" id="W2RUL4"/>
<proteinExistence type="predicted"/>
<evidence type="ECO:0000256" key="5">
    <source>
        <dbReference type="ARBA" id="ARBA00023163"/>
    </source>
</evidence>
<dbReference type="PANTHER" id="PTHR31001">
    <property type="entry name" value="UNCHARACTERIZED TRANSCRIPTIONAL REGULATORY PROTEIN"/>
    <property type="match status" value="1"/>
</dbReference>
<keyword evidence="3" id="KW-0805">Transcription regulation</keyword>
<keyword evidence="6" id="KW-0539">Nucleus</keyword>
<dbReference type="PROSITE" id="PS00463">
    <property type="entry name" value="ZN2_CY6_FUNGAL_1"/>
    <property type="match status" value="1"/>
</dbReference>
<dbReference type="GO" id="GO:0008270">
    <property type="term" value="F:zinc ion binding"/>
    <property type="evidence" value="ECO:0007669"/>
    <property type="project" value="InterPro"/>
</dbReference>
<dbReference type="GeneID" id="19971609"/>
<evidence type="ECO:0000256" key="3">
    <source>
        <dbReference type="ARBA" id="ARBA00023015"/>
    </source>
</evidence>
<evidence type="ECO:0000256" key="6">
    <source>
        <dbReference type="ARBA" id="ARBA00023242"/>
    </source>
</evidence>
<organism evidence="9 10">
    <name type="scientific">Cyphellophora europaea (strain CBS 101466)</name>
    <name type="common">Phialophora europaea</name>
    <dbReference type="NCBI Taxonomy" id="1220924"/>
    <lineage>
        <taxon>Eukaryota</taxon>
        <taxon>Fungi</taxon>
        <taxon>Dikarya</taxon>
        <taxon>Ascomycota</taxon>
        <taxon>Pezizomycotina</taxon>
        <taxon>Eurotiomycetes</taxon>
        <taxon>Chaetothyriomycetidae</taxon>
        <taxon>Chaetothyriales</taxon>
        <taxon>Cyphellophoraceae</taxon>
        <taxon>Cyphellophora</taxon>
    </lineage>
</organism>
<feature type="domain" description="Zn(2)-C6 fungal-type" evidence="8">
    <location>
        <begin position="30"/>
        <end position="61"/>
    </location>
</feature>